<reference evidence="1 2" key="1">
    <citation type="submission" date="2020-01" db="EMBL/GenBank/DDBJ databases">
        <authorList>
            <person name="Peng S.Y."/>
            <person name="Li J."/>
            <person name="Wang M."/>
            <person name="Wang L."/>
            <person name="Wang C.Q."/>
            <person name="Wang J.R."/>
        </authorList>
    </citation>
    <scope>NUCLEOTIDE SEQUENCE [LARGE SCALE GENOMIC DNA]</scope>
    <source>
        <strain evidence="1 2">XCT-34</strain>
    </source>
</reference>
<dbReference type="Proteomes" id="UP000541347">
    <property type="component" value="Unassembled WGS sequence"/>
</dbReference>
<sequence length="131" mass="14533">MSNESKIKVEERGRKAIFLNPQQTTYEVGRIDGCLVNTGKKADYFVSNATKTVIVELKGKDIRQACAQLFEAAEHPSVKPHIKGSLGFLVICSRVPAADTSVQVAQQKARKKFGAKFRIFCNQRELSISDC</sequence>
<name>A0ABW9ZFU1_9HYPH</name>
<proteinExistence type="predicted"/>
<dbReference type="RefSeq" id="WP_161675122.1">
    <property type="nucleotide sequence ID" value="NZ_JAABLP010000002.1"/>
</dbReference>
<dbReference type="EMBL" id="JAABLP010000002">
    <property type="protein sequence ID" value="NBN63316.1"/>
    <property type="molecule type" value="Genomic_DNA"/>
</dbReference>
<evidence type="ECO:0000313" key="1">
    <source>
        <dbReference type="EMBL" id="NBN63316.1"/>
    </source>
</evidence>
<organism evidence="1 2">
    <name type="scientific">Pannonibacter tanglangensis</name>
    <dbReference type="NCBI Taxonomy" id="2750084"/>
    <lineage>
        <taxon>Bacteria</taxon>
        <taxon>Pseudomonadati</taxon>
        <taxon>Pseudomonadota</taxon>
        <taxon>Alphaproteobacteria</taxon>
        <taxon>Hyphomicrobiales</taxon>
        <taxon>Stappiaceae</taxon>
        <taxon>Pannonibacter</taxon>
    </lineage>
</organism>
<keyword evidence="2" id="KW-1185">Reference proteome</keyword>
<protein>
    <submittedName>
        <fullName evidence="1">Uncharacterized protein</fullName>
    </submittedName>
</protein>
<comment type="caution">
    <text evidence="1">The sequence shown here is derived from an EMBL/GenBank/DDBJ whole genome shotgun (WGS) entry which is preliminary data.</text>
</comment>
<evidence type="ECO:0000313" key="2">
    <source>
        <dbReference type="Proteomes" id="UP000541347"/>
    </source>
</evidence>
<accession>A0ABW9ZFU1</accession>
<gene>
    <name evidence="1" type="ORF">GWI71_06450</name>
</gene>